<dbReference type="InterPro" id="IPR002347">
    <property type="entry name" value="SDR_fam"/>
</dbReference>
<dbReference type="InterPro" id="IPR057326">
    <property type="entry name" value="KR_dom"/>
</dbReference>
<dbReference type="PANTHER" id="PTHR43943:SF17">
    <property type="entry name" value="3-PHENYLPROPIONATE-DIHYDRODIOL_CINNAMIC ACID-DIHYDRODIOL DEHYDROGENASE"/>
    <property type="match status" value="1"/>
</dbReference>
<evidence type="ECO:0000313" key="5">
    <source>
        <dbReference type="Proteomes" id="UP001242480"/>
    </source>
</evidence>
<dbReference type="SUPFAM" id="SSF51735">
    <property type="entry name" value="NAD(P)-binding Rossmann-fold domains"/>
    <property type="match status" value="1"/>
</dbReference>
<evidence type="ECO:0000259" key="3">
    <source>
        <dbReference type="SMART" id="SM00822"/>
    </source>
</evidence>
<dbReference type="PANTHER" id="PTHR43943">
    <property type="entry name" value="DEHYDROGENASE/REDUCTASE (SDR FAMILY) MEMBER 4"/>
    <property type="match status" value="1"/>
</dbReference>
<evidence type="ECO:0000313" key="4">
    <source>
        <dbReference type="EMBL" id="MDQ0471084.1"/>
    </source>
</evidence>
<dbReference type="PRINTS" id="PR00080">
    <property type="entry name" value="SDRFAMILY"/>
</dbReference>
<evidence type="ECO:0000256" key="2">
    <source>
        <dbReference type="ARBA" id="ARBA00023002"/>
    </source>
</evidence>
<gene>
    <name evidence="4" type="ORF">QO011_004107</name>
</gene>
<dbReference type="CDD" id="cd05233">
    <property type="entry name" value="SDR_c"/>
    <property type="match status" value="1"/>
</dbReference>
<proteinExistence type="inferred from homology"/>
<evidence type="ECO:0000256" key="1">
    <source>
        <dbReference type="ARBA" id="ARBA00006484"/>
    </source>
</evidence>
<feature type="domain" description="Ketoreductase" evidence="3">
    <location>
        <begin position="8"/>
        <end position="200"/>
    </location>
</feature>
<dbReference type="EC" id="1.1.1.100" evidence="4"/>
<reference evidence="4 5" key="1">
    <citation type="submission" date="2023-07" db="EMBL/GenBank/DDBJ databases">
        <title>Genomic Encyclopedia of Type Strains, Phase IV (KMG-IV): sequencing the most valuable type-strain genomes for metagenomic binning, comparative biology and taxonomic classification.</title>
        <authorList>
            <person name="Goeker M."/>
        </authorList>
    </citation>
    <scope>NUCLEOTIDE SEQUENCE [LARGE SCALE GENOMIC DNA]</scope>
    <source>
        <strain evidence="4 5">DSM 19619</strain>
    </source>
</reference>
<dbReference type="Gene3D" id="3.40.50.720">
    <property type="entry name" value="NAD(P)-binding Rossmann-like Domain"/>
    <property type="match status" value="1"/>
</dbReference>
<organism evidence="4 5">
    <name type="scientific">Labrys wisconsinensis</name>
    <dbReference type="NCBI Taxonomy" id="425677"/>
    <lineage>
        <taxon>Bacteria</taxon>
        <taxon>Pseudomonadati</taxon>
        <taxon>Pseudomonadota</taxon>
        <taxon>Alphaproteobacteria</taxon>
        <taxon>Hyphomicrobiales</taxon>
        <taxon>Xanthobacteraceae</taxon>
        <taxon>Labrys</taxon>
    </lineage>
</organism>
<comment type="caution">
    <text evidence="4">The sequence shown here is derived from an EMBL/GenBank/DDBJ whole genome shotgun (WGS) entry which is preliminary data.</text>
</comment>
<dbReference type="Proteomes" id="UP001242480">
    <property type="component" value="Unassembled WGS sequence"/>
</dbReference>
<dbReference type="PRINTS" id="PR00081">
    <property type="entry name" value="GDHRDH"/>
</dbReference>
<dbReference type="Pfam" id="PF13561">
    <property type="entry name" value="adh_short_C2"/>
    <property type="match status" value="1"/>
</dbReference>
<keyword evidence="5" id="KW-1185">Reference proteome</keyword>
<dbReference type="SMART" id="SM00822">
    <property type="entry name" value="PKS_KR"/>
    <property type="match status" value="1"/>
</dbReference>
<sequence length="258" mass="26005">MDLELNGKVIAVTGGSRGIGRAIAERLGVEGAAVAIAARSPADLAAAHAAVELNGGRCLAYACDLAAPGEAAAFVAAVAETFGRLDGLICNAGGPGGGGPLAQTPRQDWEAAFGLNLFHAVEALQAAAPVMAALGGGAALFVASISGEKPVARRWHYGAAKAALIHAAKSLALELAPQHIRVNALAPGSTLVEGGGWARNRQDDPARFAAFLERELPLGRLASAEEIADAAAFLMSPRAGWINGAAVPVDGGQGRPSW</sequence>
<dbReference type="RefSeq" id="WP_307275687.1">
    <property type="nucleotide sequence ID" value="NZ_JAUSVX010000008.1"/>
</dbReference>
<protein>
    <submittedName>
        <fullName evidence="4">3-oxoacyl-[acyl-carrier protein] reductase</fullName>
        <ecNumber evidence="4">1.1.1.100</ecNumber>
    </submittedName>
</protein>
<dbReference type="EMBL" id="JAUSVX010000008">
    <property type="protein sequence ID" value="MDQ0471084.1"/>
    <property type="molecule type" value="Genomic_DNA"/>
</dbReference>
<dbReference type="GO" id="GO:0004316">
    <property type="term" value="F:3-oxoacyl-[acyl-carrier-protein] reductase (NADPH) activity"/>
    <property type="evidence" value="ECO:0007669"/>
    <property type="project" value="UniProtKB-EC"/>
</dbReference>
<accession>A0ABU0JA02</accession>
<keyword evidence="2 4" id="KW-0560">Oxidoreductase</keyword>
<comment type="similarity">
    <text evidence="1">Belongs to the short-chain dehydrogenases/reductases (SDR) family.</text>
</comment>
<dbReference type="InterPro" id="IPR036291">
    <property type="entry name" value="NAD(P)-bd_dom_sf"/>
</dbReference>
<name>A0ABU0JA02_9HYPH</name>